<dbReference type="InterPro" id="IPR015915">
    <property type="entry name" value="Kelch-typ_b-propeller"/>
</dbReference>
<name>A0A084GBU5_PSEDA</name>
<dbReference type="CDD" id="cd21699">
    <property type="entry name" value="JMTM_APP_like"/>
    <property type="match status" value="1"/>
</dbReference>
<dbReference type="AlphaFoldDB" id="A0A084GBU5"/>
<feature type="compositionally biased region" description="Polar residues" evidence="3">
    <location>
        <begin position="630"/>
        <end position="654"/>
    </location>
</feature>
<dbReference type="PANTHER" id="PTHR47435:SF4">
    <property type="entry name" value="KELCH REPEAT PROTEIN (AFU_ORTHOLOGUE AFUA_5G12780)"/>
    <property type="match status" value="1"/>
</dbReference>
<dbReference type="VEuPathDB" id="FungiDB:SAPIO_CDS2920"/>
<feature type="compositionally biased region" description="Basic and acidic residues" evidence="3">
    <location>
        <begin position="668"/>
        <end position="690"/>
    </location>
</feature>
<feature type="compositionally biased region" description="Basic and acidic residues" evidence="3">
    <location>
        <begin position="613"/>
        <end position="628"/>
    </location>
</feature>
<dbReference type="HOGENOM" id="CLU_012508_2_0_1"/>
<dbReference type="OMA" id="SKWYTQT"/>
<feature type="transmembrane region" description="Helical" evidence="4">
    <location>
        <begin position="499"/>
        <end position="522"/>
    </location>
</feature>
<proteinExistence type="predicted"/>
<feature type="compositionally biased region" description="Gly residues" evidence="3">
    <location>
        <begin position="538"/>
        <end position="549"/>
    </location>
</feature>
<keyword evidence="4" id="KW-1133">Transmembrane helix</keyword>
<feature type="region of interest" description="Disordered" evidence="3">
    <location>
        <begin position="588"/>
        <end position="690"/>
    </location>
</feature>
<keyword evidence="4" id="KW-0812">Transmembrane</keyword>
<evidence type="ECO:0000256" key="3">
    <source>
        <dbReference type="SAM" id="MobiDB-lite"/>
    </source>
</evidence>
<evidence type="ECO:0000256" key="4">
    <source>
        <dbReference type="SAM" id="Phobius"/>
    </source>
</evidence>
<feature type="compositionally biased region" description="Basic and acidic residues" evidence="3">
    <location>
        <begin position="481"/>
        <end position="492"/>
    </location>
</feature>
<comment type="caution">
    <text evidence="6">The sequence shown here is derived from an EMBL/GenBank/DDBJ whole genome shotgun (WGS) entry which is preliminary data.</text>
</comment>
<dbReference type="RefSeq" id="XP_016644606.1">
    <property type="nucleotide sequence ID" value="XM_016785824.1"/>
</dbReference>
<feature type="region of interest" description="Disordered" evidence="3">
    <location>
        <begin position="472"/>
        <end position="493"/>
    </location>
</feature>
<keyword evidence="5" id="KW-0732">Signal</keyword>
<dbReference type="Gene3D" id="2.120.10.80">
    <property type="entry name" value="Kelch-type beta propeller"/>
    <property type="match status" value="2"/>
</dbReference>
<evidence type="ECO:0000313" key="7">
    <source>
        <dbReference type="Proteomes" id="UP000028545"/>
    </source>
</evidence>
<evidence type="ECO:0000256" key="5">
    <source>
        <dbReference type="SAM" id="SignalP"/>
    </source>
</evidence>
<feature type="region of interest" description="Disordered" evidence="3">
    <location>
        <begin position="531"/>
        <end position="550"/>
    </location>
</feature>
<feature type="chain" id="PRO_5001775566" description="Cell wall anchored protein" evidence="5">
    <location>
        <begin position="50"/>
        <end position="690"/>
    </location>
</feature>
<accession>A0A084GBU5</accession>
<dbReference type="Proteomes" id="UP000028545">
    <property type="component" value="Unassembled WGS sequence"/>
</dbReference>
<dbReference type="GO" id="GO:0019760">
    <property type="term" value="P:glucosinolate metabolic process"/>
    <property type="evidence" value="ECO:0007669"/>
    <property type="project" value="UniProtKB-ARBA"/>
</dbReference>
<sequence length="690" mass="75247">MIWPPYRSVPGPMARSDTGDRAIRRRGGSTSFPLLVLLLVLASVDLSWQQGDPVSNFCRRFGHQTTIVDERLYIDGGFLNYNPLEQFPENYTNDYLFFHDLSTVANSGMPQLYANLSKNRTIPSLHGGVLWGDSVNKRVYQFGGEFPGRDLTTPFRGIYAYDILDDQWDFFGLDHVSQPASTVIYRTSYGAGVAIPERGEGYYFGGWISNRSEPNWGATPVATSYLVKYEMDKNLWTNSSGPADRVGRAEGSLVYVPAGDSGMLVYFGGVRDKFGNGTVIEGQPMDEILLYDVLSFKWYTQKASGTIPEMRSRFCSGVAWADDRSSYNIYIYGGAGMPPNTAGFDDIYVLSLPTFTWIKLYPNDTTSSTGEYPHHSLSCNVHLDGSQMLIIGGSFPVSDMCDTPEQWGVHNLDMGRRNSDGAVWQLYDPAKKGYVVPWDIRNVVGGSETGASTKREPENGFSSPDLKTLLARTASAPTRTPTRDVGGDKEGGNKLSTGAIAGIAVGSAVGAIVLLSACIFIIRKRRAAGNKPEMAMSPGGGGGGLGPGPHGYPSPYYEPVSAYPNSPPPHSSHYNQYNLPVPVQSSPIELAASSPHPPTTPGPYEATATPDSTHAKVDHGSWTPDHHRSYSTLQAHSPNPTSPGAYTAYTTSSGYGEAAHELSATPGFERRRERGRDREPGRVHETYYHA</sequence>
<dbReference type="PANTHER" id="PTHR47435">
    <property type="entry name" value="KELCH REPEAT PROTEIN (AFU_ORTHOLOGUE AFUA_5G12780)"/>
    <property type="match status" value="1"/>
</dbReference>
<feature type="region of interest" description="Disordered" evidence="3">
    <location>
        <begin position="1"/>
        <end position="22"/>
    </location>
</feature>
<dbReference type="OrthoDB" id="540004at2759"/>
<protein>
    <recommendedName>
        <fullName evidence="8">Cell wall anchored protein</fullName>
    </recommendedName>
</protein>
<dbReference type="EMBL" id="JOWA01000087">
    <property type="protein sequence ID" value="KEZ44807.1"/>
    <property type="molecule type" value="Genomic_DNA"/>
</dbReference>
<reference evidence="6 7" key="1">
    <citation type="journal article" date="2014" name="Genome Announc.">
        <title>Draft genome sequence of the pathogenic fungus Scedosporium apiospermum.</title>
        <authorList>
            <person name="Vandeputte P."/>
            <person name="Ghamrawi S."/>
            <person name="Rechenmann M."/>
            <person name="Iltis A."/>
            <person name="Giraud S."/>
            <person name="Fleury M."/>
            <person name="Thornton C."/>
            <person name="Delhaes L."/>
            <person name="Meyer W."/>
            <person name="Papon N."/>
            <person name="Bouchara J.P."/>
        </authorList>
    </citation>
    <scope>NUCLEOTIDE SEQUENCE [LARGE SCALE GENOMIC DNA]</scope>
    <source>
        <strain evidence="6 7">IHEM 14462</strain>
    </source>
</reference>
<dbReference type="KEGG" id="sapo:SAPIO_CDS2920"/>
<evidence type="ECO:0008006" key="8">
    <source>
        <dbReference type="Google" id="ProtNLM"/>
    </source>
</evidence>
<keyword evidence="1" id="KW-0677">Repeat</keyword>
<evidence type="ECO:0000256" key="1">
    <source>
        <dbReference type="ARBA" id="ARBA00022737"/>
    </source>
</evidence>
<keyword evidence="2" id="KW-0408">Iron</keyword>
<dbReference type="GeneID" id="27721992"/>
<evidence type="ECO:0000256" key="2">
    <source>
        <dbReference type="ARBA" id="ARBA00023004"/>
    </source>
</evidence>
<organism evidence="6 7">
    <name type="scientific">Pseudallescheria apiosperma</name>
    <name type="common">Scedosporium apiospermum</name>
    <dbReference type="NCBI Taxonomy" id="563466"/>
    <lineage>
        <taxon>Eukaryota</taxon>
        <taxon>Fungi</taxon>
        <taxon>Dikarya</taxon>
        <taxon>Ascomycota</taxon>
        <taxon>Pezizomycotina</taxon>
        <taxon>Sordariomycetes</taxon>
        <taxon>Hypocreomycetidae</taxon>
        <taxon>Microascales</taxon>
        <taxon>Microascaceae</taxon>
        <taxon>Scedosporium</taxon>
    </lineage>
</organism>
<keyword evidence="4" id="KW-0472">Membrane</keyword>
<evidence type="ECO:0000313" key="6">
    <source>
        <dbReference type="EMBL" id="KEZ44807.1"/>
    </source>
</evidence>
<keyword evidence="7" id="KW-1185">Reference proteome</keyword>
<gene>
    <name evidence="6" type="ORF">SAPIO_CDS2920</name>
</gene>
<dbReference type="SUPFAM" id="SSF117281">
    <property type="entry name" value="Kelch motif"/>
    <property type="match status" value="1"/>
</dbReference>
<feature type="signal peptide" evidence="5">
    <location>
        <begin position="1"/>
        <end position="49"/>
    </location>
</feature>